<evidence type="ECO:0000313" key="2">
    <source>
        <dbReference type="Proteomes" id="UP000317374"/>
    </source>
</evidence>
<gene>
    <name evidence="1" type="ORF">SB6422_04314</name>
</gene>
<reference evidence="1 2" key="1">
    <citation type="submission" date="2019-07" db="EMBL/GenBank/DDBJ databases">
        <authorList>
            <person name="Brisse S."/>
            <person name="Rodrigues C."/>
            <person name="Thorpe H."/>
        </authorList>
    </citation>
    <scope>NUCLEOTIDE SEQUENCE [LARGE SCALE GENOMIC DNA]</scope>
    <source>
        <strain evidence="1">SB6422</strain>
    </source>
</reference>
<sequence>MLKMTFNFNGVTVVDGVLNVIMPSISTDQTILSFGLAYRASISDPLLDSETYSCPYDVNGEDPFTQAYNYIKSLSTFSDAIDVLIDN</sequence>
<dbReference type="EMBL" id="CABGGW010000004">
    <property type="protein sequence ID" value="VUS33829.1"/>
    <property type="molecule type" value="Genomic_DNA"/>
</dbReference>
<evidence type="ECO:0000313" key="1">
    <source>
        <dbReference type="EMBL" id="VUS33829.1"/>
    </source>
</evidence>
<dbReference type="Proteomes" id="UP000317374">
    <property type="component" value="Unassembled WGS sequence"/>
</dbReference>
<proteinExistence type="predicted"/>
<protein>
    <submittedName>
        <fullName evidence="1">Uncharacterized protein</fullName>
    </submittedName>
</protein>
<accession>A0A564HN88</accession>
<organism evidence="1 2">
    <name type="scientific">Klebsiella huaxiensis</name>
    <dbReference type="NCBI Taxonomy" id="2153354"/>
    <lineage>
        <taxon>Bacteria</taxon>
        <taxon>Pseudomonadati</taxon>
        <taxon>Pseudomonadota</taxon>
        <taxon>Gammaproteobacteria</taxon>
        <taxon>Enterobacterales</taxon>
        <taxon>Enterobacteriaceae</taxon>
        <taxon>Klebsiella/Raoultella group</taxon>
        <taxon>Klebsiella</taxon>
    </lineage>
</organism>
<dbReference type="AlphaFoldDB" id="A0A564HN88"/>
<name>A0A564HN88_9ENTR</name>